<dbReference type="GO" id="GO:0043022">
    <property type="term" value="F:ribosome binding"/>
    <property type="evidence" value="ECO:0007669"/>
    <property type="project" value="TreeGrafter"/>
</dbReference>
<evidence type="ECO:0000256" key="2">
    <source>
        <dbReference type="ARBA" id="ARBA00005464"/>
    </source>
</evidence>
<organism evidence="16 17">
    <name type="scientific">Naumannella halotolerans</name>
    <dbReference type="NCBI Taxonomy" id="993414"/>
    <lineage>
        <taxon>Bacteria</taxon>
        <taxon>Bacillati</taxon>
        <taxon>Actinomycetota</taxon>
        <taxon>Actinomycetes</taxon>
        <taxon>Propionibacteriales</taxon>
        <taxon>Propionibacteriaceae</taxon>
        <taxon>Naumannella</taxon>
    </lineage>
</organism>
<dbReference type="InterPro" id="IPR046357">
    <property type="entry name" value="PPIase_dom_sf"/>
</dbReference>
<evidence type="ECO:0000256" key="6">
    <source>
        <dbReference type="ARBA" id="ARBA00023110"/>
    </source>
</evidence>
<dbReference type="SUPFAM" id="SSF102735">
    <property type="entry name" value="Trigger factor ribosome-binding domain"/>
    <property type="match status" value="1"/>
</dbReference>
<dbReference type="GO" id="GO:0005737">
    <property type="term" value="C:cytoplasm"/>
    <property type="evidence" value="ECO:0007669"/>
    <property type="project" value="UniProtKB-SubCell"/>
</dbReference>
<protein>
    <recommendedName>
        <fullName evidence="4 11">Trigger factor</fullName>
        <shortName evidence="11">TF</shortName>
        <ecNumber evidence="3 11">5.2.1.8</ecNumber>
    </recommendedName>
    <alternativeName>
        <fullName evidence="10 11">PPIase</fullName>
    </alternativeName>
</protein>
<keyword evidence="11" id="KW-0963">Cytoplasm</keyword>
<feature type="domain" description="PPIase FKBP-type" evidence="15">
    <location>
        <begin position="162"/>
        <end position="210"/>
    </location>
</feature>
<comment type="caution">
    <text evidence="16">The sequence shown here is derived from an EMBL/GenBank/DDBJ whole genome shotgun (WGS) entry which is preliminary data.</text>
</comment>
<dbReference type="InterPro" id="IPR027304">
    <property type="entry name" value="Trigger_fact/SurA_dom_sf"/>
</dbReference>
<dbReference type="NCBIfam" id="TIGR00115">
    <property type="entry name" value="tig"/>
    <property type="match status" value="1"/>
</dbReference>
<dbReference type="SUPFAM" id="SSF109998">
    <property type="entry name" value="Triger factor/SurA peptide-binding domain-like"/>
    <property type="match status" value="1"/>
</dbReference>
<proteinExistence type="inferred from homology"/>
<reference evidence="16 17" key="1">
    <citation type="submission" date="2019-03" db="EMBL/GenBank/DDBJ databases">
        <title>Genomic Encyclopedia of Archaeal and Bacterial Type Strains, Phase II (KMG-II): from individual species to whole genera.</title>
        <authorList>
            <person name="Goeker M."/>
        </authorList>
    </citation>
    <scope>NUCLEOTIDE SEQUENCE [LARGE SCALE GENOMIC DNA]</scope>
    <source>
        <strain evidence="16 17">DSM 24323</strain>
    </source>
</reference>
<dbReference type="PROSITE" id="PS50059">
    <property type="entry name" value="FKBP_PPIASE"/>
    <property type="match status" value="1"/>
</dbReference>
<dbReference type="Pfam" id="PF00254">
    <property type="entry name" value="FKBP_C"/>
    <property type="match status" value="1"/>
</dbReference>
<dbReference type="InterPro" id="IPR008880">
    <property type="entry name" value="Trigger_fac_C"/>
</dbReference>
<dbReference type="InterPro" id="IPR037041">
    <property type="entry name" value="Trigger_fac_C_sf"/>
</dbReference>
<dbReference type="Gene3D" id="3.30.70.1050">
    <property type="entry name" value="Trigger factor ribosome-binding domain"/>
    <property type="match status" value="1"/>
</dbReference>
<comment type="catalytic activity">
    <reaction evidence="1 11 12">
        <text>[protein]-peptidylproline (omega=180) = [protein]-peptidylproline (omega=0)</text>
        <dbReference type="Rhea" id="RHEA:16237"/>
        <dbReference type="Rhea" id="RHEA-COMP:10747"/>
        <dbReference type="Rhea" id="RHEA-COMP:10748"/>
        <dbReference type="ChEBI" id="CHEBI:83833"/>
        <dbReference type="ChEBI" id="CHEBI:83834"/>
        <dbReference type="EC" id="5.2.1.8"/>
    </reaction>
</comment>
<evidence type="ECO:0000256" key="12">
    <source>
        <dbReference type="PROSITE-ProRule" id="PRU00277"/>
    </source>
</evidence>
<keyword evidence="6 11" id="KW-0697">Rotamase</keyword>
<comment type="similarity">
    <text evidence="2 11 13">Belongs to the FKBP-type PPIase family. Tig subfamily.</text>
</comment>
<dbReference type="EC" id="5.2.1.8" evidence="3 11"/>
<dbReference type="Pfam" id="PF05698">
    <property type="entry name" value="Trigger_C"/>
    <property type="match status" value="1"/>
</dbReference>
<keyword evidence="8 11" id="KW-0413">Isomerase</keyword>
<evidence type="ECO:0000256" key="8">
    <source>
        <dbReference type="ARBA" id="ARBA00023235"/>
    </source>
</evidence>
<dbReference type="GO" id="GO:0015031">
    <property type="term" value="P:protein transport"/>
    <property type="evidence" value="ECO:0007669"/>
    <property type="project" value="UniProtKB-UniRule"/>
</dbReference>
<comment type="function">
    <text evidence="11">Involved in protein export. Acts as a chaperone by maintaining the newly synthesized protein in an open conformation. Functions as a peptidyl-prolyl cis-trans isomerase.</text>
</comment>
<evidence type="ECO:0000256" key="5">
    <source>
        <dbReference type="ARBA" id="ARBA00022618"/>
    </source>
</evidence>
<evidence type="ECO:0000256" key="13">
    <source>
        <dbReference type="RuleBase" id="RU003914"/>
    </source>
</evidence>
<feature type="region of interest" description="Disordered" evidence="14">
    <location>
        <begin position="438"/>
        <end position="516"/>
    </location>
</feature>
<evidence type="ECO:0000256" key="11">
    <source>
        <dbReference type="HAMAP-Rule" id="MF_00303"/>
    </source>
</evidence>
<feature type="compositionally biased region" description="Low complexity" evidence="14">
    <location>
        <begin position="470"/>
        <end position="484"/>
    </location>
</feature>
<dbReference type="HAMAP" id="MF_00303">
    <property type="entry name" value="Trigger_factor_Tig"/>
    <property type="match status" value="1"/>
</dbReference>
<sequence>MPSTIEQLSPSRVKITIEVPFADLKPSLDKAYRQIAQQVTIPGFRKGKVPAAIIDQRFGRGAILSDAVNDALPEQYSKAIAEHSLIPLGQPEVEVTKLEDGDLVEFTADVVVRPDFDLPEATGVSVTVDPLEVDETLVDEQIKLLRQRLGSQNEVDRPAAEGDIVTIDLKGSKGGEALEDATAEGLQYTVGAGGMLDGLDEAVTGLSAGESVTFTSTLVGGPLRGEDADIEVTVQKVSEQELPEVDDAFAQQVSQFETADEMRADLESRAEQMARLDQASKARDEVLEAYVAQIDLEVPESVVSAEVEARHNQITQQLAQAGLTLDQYLADSEEEQTAEEFWADIDARTAEALKAQLVLDKLAETSEIGVDQNDLTQHLMMRAQQNNTSPEQEAQHMMEHNHTAEWMSEIRRSKALAELVASAEVKDTEGNVVDLKNLRPDGTLADPAADVEAGPEVIEVDTVPSEPADDAVATETTDEAASTETADEAPAAEEKPKKAKPTKSKSAKAKSEKSDS</sequence>
<dbReference type="GO" id="GO:0044183">
    <property type="term" value="F:protein folding chaperone"/>
    <property type="evidence" value="ECO:0007669"/>
    <property type="project" value="TreeGrafter"/>
</dbReference>
<comment type="domain">
    <text evidence="11">Consists of 3 domains; the N-terminus binds the ribosome, the middle domain has PPIase activity, while the C-terminus has intrinsic chaperone activity on its own.</text>
</comment>
<dbReference type="AlphaFoldDB" id="A0A4R7JC27"/>
<gene>
    <name evidence="11" type="primary">tig</name>
    <name evidence="16" type="ORF">CLV29_1652</name>
</gene>
<dbReference type="GO" id="GO:0003755">
    <property type="term" value="F:peptidyl-prolyl cis-trans isomerase activity"/>
    <property type="evidence" value="ECO:0007669"/>
    <property type="project" value="UniProtKB-UniRule"/>
</dbReference>
<dbReference type="Pfam" id="PF05697">
    <property type="entry name" value="Trigger_N"/>
    <property type="match status" value="1"/>
</dbReference>
<evidence type="ECO:0000256" key="10">
    <source>
        <dbReference type="ARBA" id="ARBA00029986"/>
    </source>
</evidence>
<name>A0A4R7JC27_9ACTN</name>
<evidence type="ECO:0000259" key="15">
    <source>
        <dbReference type="PROSITE" id="PS50059"/>
    </source>
</evidence>
<dbReference type="InterPro" id="IPR008881">
    <property type="entry name" value="Trigger_fac_ribosome-bd_bac"/>
</dbReference>
<keyword evidence="9 11" id="KW-0131">Cell cycle</keyword>
<dbReference type="SUPFAM" id="SSF54534">
    <property type="entry name" value="FKBP-like"/>
    <property type="match status" value="1"/>
</dbReference>
<evidence type="ECO:0000256" key="9">
    <source>
        <dbReference type="ARBA" id="ARBA00023306"/>
    </source>
</evidence>
<keyword evidence="5 11" id="KW-0132">Cell division</keyword>
<dbReference type="PANTHER" id="PTHR30560:SF3">
    <property type="entry name" value="TRIGGER FACTOR-LIKE PROTEIN TIG, CHLOROPLASTIC"/>
    <property type="match status" value="1"/>
</dbReference>
<dbReference type="Proteomes" id="UP000295371">
    <property type="component" value="Unassembled WGS sequence"/>
</dbReference>
<accession>A0A4R7JC27</accession>
<evidence type="ECO:0000256" key="4">
    <source>
        <dbReference type="ARBA" id="ARBA00016902"/>
    </source>
</evidence>
<feature type="compositionally biased region" description="Basic residues" evidence="14">
    <location>
        <begin position="497"/>
        <end position="508"/>
    </location>
</feature>
<comment type="subcellular location">
    <subcellularLocation>
        <location evidence="11">Cytoplasm</location>
    </subcellularLocation>
    <text evidence="11">About half TF is bound to the ribosome near the polypeptide exit tunnel while the other half is free in the cytoplasm.</text>
</comment>
<dbReference type="GO" id="GO:0051301">
    <property type="term" value="P:cell division"/>
    <property type="evidence" value="ECO:0007669"/>
    <property type="project" value="UniProtKB-KW"/>
</dbReference>
<keyword evidence="17" id="KW-1185">Reference proteome</keyword>
<evidence type="ECO:0000256" key="3">
    <source>
        <dbReference type="ARBA" id="ARBA00013194"/>
    </source>
</evidence>
<dbReference type="EMBL" id="SOAW01000001">
    <property type="protein sequence ID" value="TDT34009.1"/>
    <property type="molecule type" value="Genomic_DNA"/>
</dbReference>
<keyword evidence="7 11" id="KW-0143">Chaperone</keyword>
<dbReference type="InterPro" id="IPR001179">
    <property type="entry name" value="PPIase_FKBP_dom"/>
</dbReference>
<evidence type="ECO:0000256" key="14">
    <source>
        <dbReference type="SAM" id="MobiDB-lite"/>
    </source>
</evidence>
<evidence type="ECO:0000256" key="7">
    <source>
        <dbReference type="ARBA" id="ARBA00023186"/>
    </source>
</evidence>
<dbReference type="PANTHER" id="PTHR30560">
    <property type="entry name" value="TRIGGER FACTOR CHAPERONE AND PEPTIDYL-PROLYL CIS/TRANS ISOMERASE"/>
    <property type="match status" value="1"/>
</dbReference>
<dbReference type="InterPro" id="IPR005215">
    <property type="entry name" value="Trig_fac"/>
</dbReference>
<evidence type="ECO:0000256" key="1">
    <source>
        <dbReference type="ARBA" id="ARBA00000971"/>
    </source>
</evidence>
<evidence type="ECO:0000313" key="16">
    <source>
        <dbReference type="EMBL" id="TDT34009.1"/>
    </source>
</evidence>
<dbReference type="Gene3D" id="3.10.50.40">
    <property type="match status" value="1"/>
</dbReference>
<dbReference type="RefSeq" id="WP_208292811.1">
    <property type="nucleotide sequence ID" value="NZ_SOAW01000001.1"/>
</dbReference>
<dbReference type="Gene3D" id="1.10.3120.10">
    <property type="entry name" value="Trigger factor, C-terminal domain"/>
    <property type="match status" value="1"/>
</dbReference>
<dbReference type="GO" id="GO:0043335">
    <property type="term" value="P:protein unfolding"/>
    <property type="evidence" value="ECO:0007669"/>
    <property type="project" value="TreeGrafter"/>
</dbReference>
<dbReference type="InterPro" id="IPR036611">
    <property type="entry name" value="Trigger_fac_ribosome-bd_sf"/>
</dbReference>
<dbReference type="GO" id="GO:0051083">
    <property type="term" value="P:'de novo' cotranslational protein folding"/>
    <property type="evidence" value="ECO:0007669"/>
    <property type="project" value="TreeGrafter"/>
</dbReference>
<evidence type="ECO:0000313" key="17">
    <source>
        <dbReference type="Proteomes" id="UP000295371"/>
    </source>
</evidence>